<keyword evidence="2" id="KW-1185">Reference proteome</keyword>
<sequence>MDERRLLIGVVIHGPEVVDTGFALQALEWLEERGDVVAVLGGTMGRVAVIDAGLERRIDISRRRSPSQSVHDLQHSDLTVLLNHAKSRETGLVFGAIVAARARPANPLVQVDSGGRFVAALANLSEKSDAIAKGLASHFGFDILDACMPYDNLRQEGDVIVRRMSGVLPGERISVNGTVIGTATDAHVEIMARDGRIVGGRGINLKRHGLEKLPYVDLRSAILRSGSVRRTAGMLKPRISSVKTSRNGRFAIIDHAAEESFEHASDASFVITIGDDTTAIAGDVLSRLGIPVLGIVDGDLDCICNGLVMPEGSVVVRVREGNDDIIGRAIKAISEKHRPSSLNEALDMVREVAGERIVSVIRCNGR</sequence>
<evidence type="ECO:0008006" key="3">
    <source>
        <dbReference type="Google" id="ProtNLM"/>
    </source>
</evidence>
<reference evidence="1 2" key="1">
    <citation type="submission" date="2006-10" db="EMBL/GenBank/DDBJ databases">
        <title>Complete sequence of Methanosaeta thermophila PT.</title>
        <authorList>
            <consortium name="US DOE Joint Genome Institute"/>
            <person name="Copeland A."/>
            <person name="Lucas S."/>
            <person name="Lapidus A."/>
            <person name="Barry K."/>
            <person name="Detter J.C."/>
            <person name="Glavina del Rio T."/>
            <person name="Hammon N."/>
            <person name="Israni S."/>
            <person name="Pitluck S."/>
            <person name="Chain P."/>
            <person name="Malfatti S."/>
            <person name="Shin M."/>
            <person name="Vergez L."/>
            <person name="Schmutz J."/>
            <person name="Larimer F."/>
            <person name="Land M."/>
            <person name="Hauser L."/>
            <person name="Kyrpides N."/>
            <person name="Kim E."/>
            <person name="Smith K.S."/>
            <person name="Ingram-Smith C."/>
            <person name="Richardson P."/>
        </authorList>
    </citation>
    <scope>NUCLEOTIDE SEQUENCE [LARGE SCALE GENOMIC DNA]</scope>
    <source>
        <strain evidence="2">DSM 6194 / JCM 14653 / NBRC 101360 / PT</strain>
    </source>
</reference>
<proteinExistence type="predicted"/>
<dbReference type="Proteomes" id="UP000000674">
    <property type="component" value="Chromosome"/>
</dbReference>
<dbReference type="InterPro" id="IPR012032">
    <property type="entry name" value="UCP006598"/>
</dbReference>
<protein>
    <recommendedName>
        <fullName evidence="3">DUF2117 domain-containing protein</fullName>
    </recommendedName>
</protein>
<dbReference type="AlphaFoldDB" id="A0B845"/>
<dbReference type="Pfam" id="PF09890">
    <property type="entry name" value="DUF2117"/>
    <property type="match status" value="1"/>
</dbReference>
<dbReference type="EMBL" id="CP000477">
    <property type="protein sequence ID" value="ABK14869.1"/>
    <property type="molecule type" value="Genomic_DNA"/>
</dbReference>
<dbReference type="STRING" id="349307.Mthe_1086"/>
<accession>A0B845</accession>
<evidence type="ECO:0000313" key="2">
    <source>
        <dbReference type="Proteomes" id="UP000000674"/>
    </source>
</evidence>
<organism evidence="1 2">
    <name type="scientific">Methanothrix thermoacetophila (strain DSM 6194 / JCM 14653 / NBRC 101360 / PT)</name>
    <name type="common">Methanosaeta thermophila</name>
    <dbReference type="NCBI Taxonomy" id="349307"/>
    <lineage>
        <taxon>Archaea</taxon>
        <taxon>Methanobacteriati</taxon>
        <taxon>Methanobacteriota</taxon>
        <taxon>Stenosarchaea group</taxon>
        <taxon>Methanomicrobia</taxon>
        <taxon>Methanotrichales</taxon>
        <taxon>Methanotrichaceae</taxon>
        <taxon>Methanothrix</taxon>
    </lineage>
</organism>
<gene>
    <name evidence="1" type="ordered locus">Mthe_1086</name>
</gene>
<dbReference type="KEGG" id="mtp:Mthe_1086"/>
<name>A0B845_METTP</name>
<dbReference type="HOGENOM" id="CLU_038447_0_0_2"/>
<evidence type="ECO:0000313" key="1">
    <source>
        <dbReference type="EMBL" id="ABK14869.1"/>
    </source>
</evidence>